<gene>
    <name evidence="2" type="ORF">Cri9333_1798</name>
</gene>
<evidence type="ECO:0000256" key="1">
    <source>
        <dbReference type="SAM" id="Phobius"/>
    </source>
</evidence>
<dbReference type="KEGG" id="cep:Cri9333_1798"/>
<feature type="transmembrane region" description="Helical" evidence="1">
    <location>
        <begin position="69"/>
        <end position="94"/>
    </location>
</feature>
<sequence>MKKLPRASLALLLLTYITFGWLLYAWTLSWRVWLLTAFFAVVVALALTFPLRSIQIFFAGALKTDTRALIFILAISFLAVALLTWFQTFVRVLVLLSSGLLARLDLHNADFKVIPTFAIMTIVSLVGLGLGLLVHHWLILYPLF</sequence>
<keyword evidence="1" id="KW-1133">Transmembrane helix</keyword>
<evidence type="ECO:0000313" key="3">
    <source>
        <dbReference type="Proteomes" id="UP000010472"/>
    </source>
</evidence>
<keyword evidence="1" id="KW-0472">Membrane</keyword>
<evidence type="ECO:0000313" key="2">
    <source>
        <dbReference type="EMBL" id="AFZ12683.1"/>
    </source>
</evidence>
<feature type="transmembrane region" description="Helical" evidence="1">
    <location>
        <begin position="7"/>
        <end position="26"/>
    </location>
</feature>
<dbReference type="OrthoDB" id="572406at2"/>
<dbReference type="Proteomes" id="UP000010472">
    <property type="component" value="Chromosome"/>
</dbReference>
<dbReference type="RefSeq" id="WP_015202801.1">
    <property type="nucleotide sequence ID" value="NC_019753.1"/>
</dbReference>
<accession>K9VX46</accession>
<dbReference type="eggNOG" id="ENOG5032YR3">
    <property type="taxonomic scope" value="Bacteria"/>
</dbReference>
<name>K9VX46_9CYAN</name>
<protein>
    <submittedName>
        <fullName evidence="2">Uncharacterized protein</fullName>
    </submittedName>
</protein>
<feature type="transmembrane region" description="Helical" evidence="1">
    <location>
        <begin position="32"/>
        <end position="49"/>
    </location>
</feature>
<feature type="transmembrane region" description="Helical" evidence="1">
    <location>
        <begin position="114"/>
        <end position="140"/>
    </location>
</feature>
<dbReference type="HOGENOM" id="CLU_124347_0_1_3"/>
<proteinExistence type="predicted"/>
<keyword evidence="3" id="KW-1185">Reference proteome</keyword>
<dbReference type="AlphaFoldDB" id="K9VX46"/>
<reference evidence="2 3" key="1">
    <citation type="submission" date="2012-06" db="EMBL/GenBank/DDBJ databases">
        <title>Finished chromosome of genome of Crinalium epipsammum PCC 9333.</title>
        <authorList>
            <consortium name="US DOE Joint Genome Institute"/>
            <person name="Gugger M."/>
            <person name="Coursin T."/>
            <person name="Rippka R."/>
            <person name="Tandeau De Marsac N."/>
            <person name="Huntemann M."/>
            <person name="Wei C.-L."/>
            <person name="Han J."/>
            <person name="Detter J.C."/>
            <person name="Han C."/>
            <person name="Tapia R."/>
            <person name="Davenport K."/>
            <person name="Daligault H."/>
            <person name="Erkkila T."/>
            <person name="Gu W."/>
            <person name="Munk A.C.C."/>
            <person name="Teshima H."/>
            <person name="Xu Y."/>
            <person name="Chain P."/>
            <person name="Chen A."/>
            <person name="Krypides N."/>
            <person name="Mavromatis K."/>
            <person name="Markowitz V."/>
            <person name="Szeto E."/>
            <person name="Ivanova N."/>
            <person name="Mikhailova N."/>
            <person name="Ovchinnikova G."/>
            <person name="Pagani I."/>
            <person name="Pati A."/>
            <person name="Goodwin L."/>
            <person name="Peters L."/>
            <person name="Pitluck S."/>
            <person name="Woyke T."/>
            <person name="Kerfeld C."/>
        </authorList>
    </citation>
    <scope>NUCLEOTIDE SEQUENCE [LARGE SCALE GENOMIC DNA]</scope>
    <source>
        <strain evidence="2 3">PCC 9333</strain>
    </source>
</reference>
<keyword evidence="1" id="KW-0812">Transmembrane</keyword>
<dbReference type="EMBL" id="CP003620">
    <property type="protein sequence ID" value="AFZ12683.1"/>
    <property type="molecule type" value="Genomic_DNA"/>
</dbReference>
<organism evidence="2 3">
    <name type="scientific">Crinalium epipsammum PCC 9333</name>
    <dbReference type="NCBI Taxonomy" id="1173022"/>
    <lineage>
        <taxon>Bacteria</taxon>
        <taxon>Bacillati</taxon>
        <taxon>Cyanobacteriota</taxon>
        <taxon>Cyanophyceae</taxon>
        <taxon>Gomontiellales</taxon>
        <taxon>Gomontiellaceae</taxon>
        <taxon>Crinalium</taxon>
    </lineage>
</organism>